<comment type="similarity">
    <text evidence="1 2">Belongs to the phospholipid scramblase family.</text>
</comment>
<organism evidence="4 5">
    <name type="scientific">Moniliophthora roreri (strain MCA 2997)</name>
    <name type="common">Cocoa frosty pod rot fungus</name>
    <name type="synonym">Crinipellis roreri</name>
    <dbReference type="NCBI Taxonomy" id="1381753"/>
    <lineage>
        <taxon>Eukaryota</taxon>
        <taxon>Fungi</taxon>
        <taxon>Dikarya</taxon>
        <taxon>Basidiomycota</taxon>
        <taxon>Agaricomycotina</taxon>
        <taxon>Agaricomycetes</taxon>
        <taxon>Agaricomycetidae</taxon>
        <taxon>Agaricales</taxon>
        <taxon>Marasmiineae</taxon>
        <taxon>Marasmiaceae</taxon>
        <taxon>Moniliophthora</taxon>
    </lineage>
</organism>
<accession>V2XJ32</accession>
<feature type="region of interest" description="Disordered" evidence="3">
    <location>
        <begin position="38"/>
        <end position="67"/>
    </location>
</feature>
<evidence type="ECO:0000256" key="2">
    <source>
        <dbReference type="RuleBase" id="RU363116"/>
    </source>
</evidence>
<feature type="compositionally biased region" description="Polar residues" evidence="3">
    <location>
        <begin position="56"/>
        <end position="67"/>
    </location>
</feature>
<evidence type="ECO:0000256" key="1">
    <source>
        <dbReference type="ARBA" id="ARBA00005350"/>
    </source>
</evidence>
<keyword evidence="5" id="KW-1185">Reference proteome</keyword>
<dbReference type="Proteomes" id="UP000017559">
    <property type="component" value="Unassembled WGS sequence"/>
</dbReference>
<reference evidence="4 5" key="1">
    <citation type="journal article" date="2014" name="BMC Genomics">
        <title>Genome and secretome analysis of the hemibiotrophic fungal pathogen, Moniliophthora roreri, which causes frosty pod rot disease of cacao: mechanisms of the biotrophic and necrotrophic phases.</title>
        <authorList>
            <person name="Meinhardt L.W."/>
            <person name="Costa G.G.L."/>
            <person name="Thomazella D.P.T."/>
            <person name="Teixeira P.J.P.L."/>
            <person name="Carazzolle M.F."/>
            <person name="Schuster S.C."/>
            <person name="Carlson J.E."/>
            <person name="Guiltinan M.J."/>
            <person name="Mieczkowski P."/>
            <person name="Farmer A."/>
            <person name="Ramaraj T."/>
            <person name="Crozier J."/>
            <person name="Davis R.E."/>
            <person name="Shao J."/>
            <person name="Melnick R.L."/>
            <person name="Pereira G.A.G."/>
            <person name="Bailey B.A."/>
        </authorList>
    </citation>
    <scope>NUCLEOTIDE SEQUENCE [LARGE SCALE GENOMIC DNA]</scope>
    <source>
        <strain evidence="4 5">MCA 2997</strain>
    </source>
</reference>
<dbReference type="EMBL" id="AWSO01000242">
    <property type="protein sequence ID" value="ESK92861.1"/>
    <property type="molecule type" value="Genomic_DNA"/>
</dbReference>
<dbReference type="SUPFAM" id="SSF54518">
    <property type="entry name" value="Tubby C-terminal domain-like"/>
    <property type="match status" value="1"/>
</dbReference>
<dbReference type="OrthoDB" id="191150at2759"/>
<dbReference type="STRING" id="1381753.V2XJ32"/>
<protein>
    <recommendedName>
        <fullName evidence="2">Phospholipid scramblase</fullName>
    </recommendedName>
</protein>
<dbReference type="PANTHER" id="PTHR23248:SF9">
    <property type="entry name" value="PHOSPHOLIPID SCRAMBLASE"/>
    <property type="match status" value="1"/>
</dbReference>
<dbReference type="Pfam" id="PF03803">
    <property type="entry name" value="Scramblase"/>
    <property type="match status" value="1"/>
</dbReference>
<dbReference type="InterPro" id="IPR005552">
    <property type="entry name" value="Scramblase"/>
</dbReference>
<dbReference type="KEGG" id="mrr:Moror_9112"/>
<dbReference type="InterPro" id="IPR025659">
    <property type="entry name" value="Tubby-like_C"/>
</dbReference>
<proteinExistence type="inferred from homology"/>
<evidence type="ECO:0000256" key="3">
    <source>
        <dbReference type="SAM" id="MobiDB-lite"/>
    </source>
</evidence>
<name>V2XJ32_MONRO</name>
<dbReference type="PANTHER" id="PTHR23248">
    <property type="entry name" value="PHOSPHOLIPID SCRAMBLASE-RELATED"/>
    <property type="match status" value="1"/>
</dbReference>
<dbReference type="AlphaFoldDB" id="V2XJ32"/>
<sequence>MSGIAISLRFSATTRSRCCLTSLRYRLFSQQRTYALSRFPSRPVGPGRTRPDEPFNTESSGRISQEESPLWQASQSIAGGNGYSIEGLKRLVSNDLLVIERQIEMLNIFIGFEQTNKYAIRNAEGVPVGFIAEEPGGFLTSINRQLFATHRPFRALIMDTEGNPILWLRRPFAWINSRMYVQHPPDLQETAEDGTPVLDTLAEVQQVWHPLRRRYDLFLRENFKKRILSLASEPQPEPQPGSAVFNQFAKVDSPFLAWSFSLEDANGEEVAFISREWKGFGRELFTDTGEYYICFGPRSGLPSFGDGDSLQHRQTVLRNLSIDERALILALAVNIDCDYFSRHSGRHGGFFMLPGWDWE</sequence>
<dbReference type="HOGENOM" id="CLU_023808_0_0_1"/>
<dbReference type="GO" id="GO:0017128">
    <property type="term" value="F:phospholipid scramblase activity"/>
    <property type="evidence" value="ECO:0007669"/>
    <property type="project" value="InterPro"/>
</dbReference>
<comment type="caution">
    <text evidence="4">The sequence shown here is derived from an EMBL/GenBank/DDBJ whole genome shotgun (WGS) entry which is preliminary data.</text>
</comment>
<evidence type="ECO:0000313" key="4">
    <source>
        <dbReference type="EMBL" id="ESK92861.1"/>
    </source>
</evidence>
<gene>
    <name evidence="4" type="ORF">Moror_9112</name>
</gene>
<dbReference type="GO" id="GO:0005886">
    <property type="term" value="C:plasma membrane"/>
    <property type="evidence" value="ECO:0007669"/>
    <property type="project" value="TreeGrafter"/>
</dbReference>
<evidence type="ECO:0000313" key="5">
    <source>
        <dbReference type="Proteomes" id="UP000017559"/>
    </source>
</evidence>